<accession>A0A1I7ZQS8</accession>
<name>A0A1I7ZQS8_9BILA</name>
<keyword evidence="2" id="KW-0371">Homeobox</keyword>
<dbReference type="AlphaFoldDB" id="A0A1I7ZQS8"/>
<dbReference type="Proteomes" id="UP000095287">
    <property type="component" value="Unplaced"/>
</dbReference>
<dbReference type="CDD" id="cd00086">
    <property type="entry name" value="homeodomain"/>
    <property type="match status" value="2"/>
</dbReference>
<evidence type="ECO:0000256" key="3">
    <source>
        <dbReference type="SAM" id="MobiDB-lite"/>
    </source>
</evidence>
<evidence type="ECO:0000313" key="6">
    <source>
        <dbReference type="WBParaSite" id="L893_g28679.t1"/>
    </source>
</evidence>
<feature type="domain" description="Homeobox" evidence="4">
    <location>
        <begin position="218"/>
        <end position="278"/>
    </location>
</feature>
<dbReference type="SUPFAM" id="SSF46689">
    <property type="entry name" value="Homeodomain-like"/>
    <property type="match status" value="2"/>
</dbReference>
<dbReference type="PROSITE" id="PS50071">
    <property type="entry name" value="HOMEOBOX_2"/>
    <property type="match status" value="2"/>
</dbReference>
<dbReference type="GO" id="GO:0005634">
    <property type="term" value="C:nucleus"/>
    <property type="evidence" value="ECO:0007669"/>
    <property type="project" value="UniProtKB-SubCell"/>
</dbReference>
<dbReference type="SMART" id="SM00389">
    <property type="entry name" value="HOX"/>
    <property type="match status" value="2"/>
</dbReference>
<feature type="compositionally biased region" description="Low complexity" evidence="3">
    <location>
        <begin position="285"/>
        <end position="302"/>
    </location>
</feature>
<feature type="DNA-binding region" description="Homeobox" evidence="2">
    <location>
        <begin position="394"/>
        <end position="454"/>
    </location>
</feature>
<feature type="region of interest" description="Disordered" evidence="3">
    <location>
        <begin position="355"/>
        <end position="397"/>
    </location>
</feature>
<sequence length="456" mass="51391">MRDYERVLRETDRRRRLTSRENGSAYHGGHLVLCASKEKVLCHHLPVSATPRPIEEDGTASAFRCNRTLCWSPWKGTVLLVMHAGVPVTDYDQAGTSDDCCSDGMCVYSFRGLFRSLCATQLSRINRFFFSGMSLKKLDLGDHEVSNRRQYTTDQLKILVDYYEIKEQEMKIKKEAAEAGLTAAEIAKYIANNVKSTKIPDNDTLVNITLESPMVKRRQVSGGRIRYSEDQKALLRGLLVKSPYPGKEDVLMTANDAGVTEKQVRKWLENHRSEVTQKTKKPLKRSASARAAPTARGAPSARAVSSARAAATKVVHLPVVVQHTPVKKITTLMTRQQCEALVRKVDAVTKKMKVRRTGSEMPKKNVPAAPRAKEASRRYVSQPASRKVDLGDHSTTNRRRFTPQQLTILETLRLTTDKNPTEQQMKAAAKEARLSFAQVKKYVTNHNYKERIRSVH</sequence>
<keyword evidence="5" id="KW-1185">Reference proteome</keyword>
<dbReference type="WBParaSite" id="L893_g28679.t1">
    <property type="protein sequence ID" value="L893_g28679.t1"/>
    <property type="gene ID" value="L893_g28679"/>
</dbReference>
<keyword evidence="2" id="KW-0238">DNA-binding</keyword>
<dbReference type="InterPro" id="IPR001356">
    <property type="entry name" value="HD"/>
</dbReference>
<comment type="subcellular location">
    <subcellularLocation>
        <location evidence="1 2">Nucleus</location>
    </subcellularLocation>
</comment>
<feature type="region of interest" description="Disordered" evidence="3">
    <location>
        <begin position="273"/>
        <end position="302"/>
    </location>
</feature>
<feature type="DNA-binding region" description="Homeobox" evidence="2">
    <location>
        <begin position="220"/>
        <end position="279"/>
    </location>
</feature>
<reference evidence="6" key="1">
    <citation type="submission" date="2016-11" db="UniProtKB">
        <authorList>
            <consortium name="WormBaseParasite"/>
        </authorList>
    </citation>
    <scope>IDENTIFICATION</scope>
</reference>
<dbReference type="InterPro" id="IPR009057">
    <property type="entry name" value="Homeodomain-like_sf"/>
</dbReference>
<proteinExistence type="predicted"/>
<feature type="domain" description="Homeobox" evidence="4">
    <location>
        <begin position="392"/>
        <end position="453"/>
    </location>
</feature>
<dbReference type="GO" id="GO:0003677">
    <property type="term" value="F:DNA binding"/>
    <property type="evidence" value="ECO:0007669"/>
    <property type="project" value="UniProtKB-UniRule"/>
</dbReference>
<evidence type="ECO:0000313" key="5">
    <source>
        <dbReference type="Proteomes" id="UP000095287"/>
    </source>
</evidence>
<evidence type="ECO:0000256" key="1">
    <source>
        <dbReference type="ARBA" id="ARBA00004123"/>
    </source>
</evidence>
<dbReference type="Gene3D" id="1.10.10.60">
    <property type="entry name" value="Homeodomain-like"/>
    <property type="match status" value="2"/>
</dbReference>
<evidence type="ECO:0000256" key="2">
    <source>
        <dbReference type="PROSITE-ProRule" id="PRU00108"/>
    </source>
</evidence>
<organism evidence="5 6">
    <name type="scientific">Steinernema glaseri</name>
    <dbReference type="NCBI Taxonomy" id="37863"/>
    <lineage>
        <taxon>Eukaryota</taxon>
        <taxon>Metazoa</taxon>
        <taxon>Ecdysozoa</taxon>
        <taxon>Nematoda</taxon>
        <taxon>Chromadorea</taxon>
        <taxon>Rhabditida</taxon>
        <taxon>Tylenchina</taxon>
        <taxon>Panagrolaimomorpha</taxon>
        <taxon>Strongyloidoidea</taxon>
        <taxon>Steinernematidae</taxon>
        <taxon>Steinernema</taxon>
    </lineage>
</organism>
<evidence type="ECO:0000259" key="4">
    <source>
        <dbReference type="PROSITE" id="PS50071"/>
    </source>
</evidence>
<keyword evidence="2" id="KW-0539">Nucleus</keyword>
<protein>
    <submittedName>
        <fullName evidence="6">Homeobox domain-containing protein</fullName>
    </submittedName>
</protein>